<dbReference type="Proteomes" id="UP001598138">
    <property type="component" value="Unassembled WGS sequence"/>
</dbReference>
<name>A0ABW6DBJ8_9BACT</name>
<sequence>MEWIKKGNIFNACHAQVPIVDTYHDGFWRVYYSKRENRGPSKPYFFDVEAGNPSNILRHGEGPILEPGERGSFDWAGVMPTEIWQVGQLKYLYYIGWANRIDVPYHNNLGLAVSKDGGQTWEKFSTGPVFATSHREPGYVGTISIIEKDNLYYGYYLSCRKWEELNGRIEPIYDIKIATSENLIDWTPLNITAIGLEDGEGGISKASVLALNGQYYLWYAIRKSTNYREDPANSYRIKCAVSSDLIVWTKIETSGLDISPESTWENIMVEYPHVFTHNESTYMFYNGNGFGETGIGFAELS</sequence>
<dbReference type="RefSeq" id="WP_377981949.1">
    <property type="nucleotide sequence ID" value="NZ_JBBKXZ010000001.1"/>
</dbReference>
<keyword evidence="2" id="KW-1185">Reference proteome</keyword>
<protein>
    <recommendedName>
        <fullName evidence="3">Glycosyl hydrolase family 32 N-terminal domain-containing protein</fullName>
    </recommendedName>
</protein>
<proteinExistence type="predicted"/>
<dbReference type="EMBL" id="JBBKXZ010000001">
    <property type="protein sequence ID" value="MFD3393323.1"/>
    <property type="molecule type" value="Genomic_DNA"/>
</dbReference>
<dbReference type="Gene3D" id="2.115.10.20">
    <property type="entry name" value="Glycosyl hydrolase domain, family 43"/>
    <property type="match status" value="2"/>
</dbReference>
<evidence type="ECO:0000313" key="2">
    <source>
        <dbReference type="Proteomes" id="UP001598138"/>
    </source>
</evidence>
<dbReference type="InterPro" id="IPR023296">
    <property type="entry name" value="Glyco_hydro_beta-prop_sf"/>
</dbReference>
<reference evidence="1 2" key="1">
    <citation type="submission" date="2024-03" db="EMBL/GenBank/DDBJ databases">
        <title>Aquirufa genome sequencing.</title>
        <authorList>
            <person name="Pitt A."/>
            <person name="Hahn M.W."/>
        </authorList>
    </citation>
    <scope>NUCLEOTIDE SEQUENCE [LARGE SCALE GENOMIC DNA]</scope>
    <source>
        <strain evidence="1 2">OSTEICH-129V</strain>
    </source>
</reference>
<dbReference type="PANTHER" id="PTHR35279:SF1">
    <property type="entry name" value="ARABINANASE_LEVANSUCRASE_INVERTASE"/>
    <property type="match status" value="1"/>
</dbReference>
<organism evidence="1 2">
    <name type="scientific">Aquirufa avitistagni</name>
    <dbReference type="NCBI Taxonomy" id="3104728"/>
    <lineage>
        <taxon>Bacteria</taxon>
        <taxon>Pseudomonadati</taxon>
        <taxon>Bacteroidota</taxon>
        <taxon>Cytophagia</taxon>
        <taxon>Cytophagales</taxon>
        <taxon>Flectobacillaceae</taxon>
        <taxon>Aquirufa</taxon>
    </lineage>
</organism>
<dbReference type="SUPFAM" id="SSF75005">
    <property type="entry name" value="Arabinanase/levansucrase/invertase"/>
    <property type="match status" value="1"/>
</dbReference>
<gene>
    <name evidence="1" type="ORF">U0R10_01690</name>
</gene>
<evidence type="ECO:0000313" key="1">
    <source>
        <dbReference type="EMBL" id="MFD3393323.1"/>
    </source>
</evidence>
<evidence type="ECO:0008006" key="3">
    <source>
        <dbReference type="Google" id="ProtNLM"/>
    </source>
</evidence>
<dbReference type="PANTHER" id="PTHR35279">
    <property type="match status" value="1"/>
</dbReference>
<comment type="caution">
    <text evidence="1">The sequence shown here is derived from an EMBL/GenBank/DDBJ whole genome shotgun (WGS) entry which is preliminary data.</text>
</comment>
<accession>A0ABW6DBJ8</accession>